<comment type="caution">
    <text evidence="1">The sequence shown here is derived from an EMBL/GenBank/DDBJ whole genome shotgun (WGS) entry which is preliminary data.</text>
</comment>
<sequence length="98" mass="11367">MGGVYRKPYDLLENVIAEWNFECVEASQMTLAAPMIYEPYYSWLQRITLGREETLMATKNDSWPREITLGRGILLLATGNYSWPRGITRPRVILRGQE</sequence>
<dbReference type="EMBL" id="CM046388">
    <property type="protein sequence ID" value="KAI8574626.1"/>
    <property type="molecule type" value="Genomic_DNA"/>
</dbReference>
<gene>
    <name evidence="1" type="ORF">RHMOL_Rhmol01G0368800</name>
</gene>
<organism evidence="1 2">
    <name type="scientific">Rhododendron molle</name>
    <name type="common">Chinese azalea</name>
    <name type="synonym">Azalea mollis</name>
    <dbReference type="NCBI Taxonomy" id="49168"/>
    <lineage>
        <taxon>Eukaryota</taxon>
        <taxon>Viridiplantae</taxon>
        <taxon>Streptophyta</taxon>
        <taxon>Embryophyta</taxon>
        <taxon>Tracheophyta</taxon>
        <taxon>Spermatophyta</taxon>
        <taxon>Magnoliopsida</taxon>
        <taxon>eudicotyledons</taxon>
        <taxon>Gunneridae</taxon>
        <taxon>Pentapetalae</taxon>
        <taxon>asterids</taxon>
        <taxon>Ericales</taxon>
        <taxon>Ericaceae</taxon>
        <taxon>Ericoideae</taxon>
        <taxon>Rhodoreae</taxon>
        <taxon>Rhododendron</taxon>
    </lineage>
</organism>
<evidence type="ECO:0000313" key="2">
    <source>
        <dbReference type="Proteomes" id="UP001062846"/>
    </source>
</evidence>
<evidence type="ECO:0000313" key="1">
    <source>
        <dbReference type="EMBL" id="KAI8574626.1"/>
    </source>
</evidence>
<keyword evidence="2" id="KW-1185">Reference proteome</keyword>
<protein>
    <submittedName>
        <fullName evidence="1">Uncharacterized protein</fullName>
    </submittedName>
</protein>
<proteinExistence type="predicted"/>
<accession>A0ACC0QAZ0</accession>
<reference evidence="1" key="1">
    <citation type="submission" date="2022-02" db="EMBL/GenBank/DDBJ databases">
        <title>Plant Genome Project.</title>
        <authorList>
            <person name="Zhang R.-G."/>
        </authorList>
    </citation>
    <scope>NUCLEOTIDE SEQUENCE</scope>
    <source>
        <strain evidence="1">AT1</strain>
    </source>
</reference>
<dbReference type="Proteomes" id="UP001062846">
    <property type="component" value="Chromosome 1"/>
</dbReference>
<name>A0ACC0QAZ0_RHOML</name>